<evidence type="ECO:0000313" key="2">
    <source>
        <dbReference type="EMBL" id="MEA0971088.1"/>
    </source>
</evidence>
<gene>
    <name evidence="2" type="ORF">Megvenef_01060</name>
</gene>
<feature type="region of interest" description="Disordered" evidence="1">
    <location>
        <begin position="101"/>
        <end position="127"/>
    </location>
</feature>
<comment type="caution">
    <text evidence="2">The sequence shown here is derived from an EMBL/GenBank/DDBJ whole genome shotgun (WGS) entry which is preliminary data.</text>
</comment>
<proteinExistence type="predicted"/>
<dbReference type="EMBL" id="JARJFB010000079">
    <property type="protein sequence ID" value="MEA0971088.1"/>
    <property type="molecule type" value="Genomic_DNA"/>
</dbReference>
<keyword evidence="3" id="KW-1185">Reference proteome</keyword>
<protein>
    <submittedName>
        <fullName evidence="2">Uncharacterized protein</fullName>
    </submittedName>
</protein>
<evidence type="ECO:0000256" key="1">
    <source>
        <dbReference type="SAM" id="MobiDB-lite"/>
    </source>
</evidence>
<reference evidence="2 3" key="1">
    <citation type="submission" date="2023-03" db="EMBL/GenBank/DDBJ databases">
        <title>Host association and intracellularity evolved multiple times independently in the Rickettsiales.</title>
        <authorList>
            <person name="Castelli M."/>
            <person name="Nardi T."/>
            <person name="Gammuto L."/>
            <person name="Bellinzona G."/>
            <person name="Sabaneyeva E."/>
            <person name="Potekhin A."/>
            <person name="Serra V."/>
            <person name="Petroni G."/>
            <person name="Sassera D."/>
        </authorList>
    </citation>
    <scope>NUCLEOTIDE SEQUENCE [LARGE SCALE GENOMIC DNA]</scope>
    <source>
        <strain evidence="2 3">Sr 2-6</strain>
    </source>
</reference>
<feature type="region of interest" description="Disordered" evidence="1">
    <location>
        <begin position="244"/>
        <end position="281"/>
    </location>
</feature>
<dbReference type="Proteomes" id="UP001291687">
    <property type="component" value="Unassembled WGS sequence"/>
</dbReference>
<feature type="compositionally biased region" description="Basic and acidic residues" evidence="1">
    <location>
        <begin position="8"/>
        <end position="32"/>
    </location>
</feature>
<feature type="compositionally biased region" description="Polar residues" evidence="1">
    <location>
        <begin position="110"/>
        <end position="121"/>
    </location>
</feature>
<name>A0ABU5ND31_9RICK</name>
<feature type="region of interest" description="Disordered" evidence="1">
    <location>
        <begin position="1"/>
        <end position="42"/>
    </location>
</feature>
<accession>A0ABU5ND31</accession>
<evidence type="ECO:0000313" key="3">
    <source>
        <dbReference type="Proteomes" id="UP001291687"/>
    </source>
</evidence>
<organism evidence="2 3">
    <name type="scientific">Candidatus Megaera venefica</name>
    <dbReference type="NCBI Taxonomy" id="2055910"/>
    <lineage>
        <taxon>Bacteria</taxon>
        <taxon>Pseudomonadati</taxon>
        <taxon>Pseudomonadota</taxon>
        <taxon>Alphaproteobacteria</taxon>
        <taxon>Rickettsiales</taxon>
        <taxon>Rickettsiaceae</taxon>
        <taxon>Candidatus Megaera</taxon>
    </lineage>
</organism>
<sequence length="281" mass="31173">MAKTFAENAKKLREQQERLAKGAEPEVERVQSERPSGLGGLVEGAKDLNAKMYAQETIVPAIDSLIDRHKDGQGISKEEVEKTFKGIMEKMVSDNVMTKEEMDDYLKPQKVQTTERVQTGTKMVPEKVEDRGVINQIGNFVSGKKPKMVEEPIYETRKVISDGPSKFQQDMDKSLQFNDKGKVDAPNLKSLKDKLLNSIGKVCTSLGLDGIAKSCRQSMSLDNQEKLNKVESGMVKMTHEVTKQAKGIGQEVGSKTKGERLGEQTQNIVAKRQKSGDSPSR</sequence>